<organism evidence="1">
    <name type="scientific">Candidatus Kentrum sp. LFY</name>
    <dbReference type="NCBI Taxonomy" id="2126342"/>
    <lineage>
        <taxon>Bacteria</taxon>
        <taxon>Pseudomonadati</taxon>
        <taxon>Pseudomonadota</taxon>
        <taxon>Gammaproteobacteria</taxon>
        <taxon>Candidatus Kentrum</taxon>
    </lineage>
</organism>
<reference evidence="1" key="1">
    <citation type="submission" date="2019-02" db="EMBL/GenBank/DDBJ databases">
        <authorList>
            <person name="Gruber-Vodicka R. H."/>
            <person name="Seah K. B. B."/>
        </authorList>
    </citation>
    <scope>NUCLEOTIDE SEQUENCE</scope>
    <source>
        <strain evidence="1">BECK_M7</strain>
    </source>
</reference>
<dbReference type="AlphaFoldDB" id="A0A450ULW6"/>
<gene>
    <name evidence="1" type="ORF">BECKLFY1418B_GA0070995_10479</name>
</gene>
<accession>A0A450ULW6</accession>
<sequence>MCLGQVGTDGVADTLMVPPAATELWGIYGSQTAYLGAKEDLTTVSIYADDGRCYRYRA</sequence>
<dbReference type="EMBL" id="CAADFF010000047">
    <property type="protein sequence ID" value="VFJ93525.1"/>
    <property type="molecule type" value="Genomic_DNA"/>
</dbReference>
<name>A0A450ULW6_9GAMM</name>
<evidence type="ECO:0000313" key="1">
    <source>
        <dbReference type="EMBL" id="VFJ93525.1"/>
    </source>
</evidence>
<proteinExistence type="predicted"/>
<protein>
    <submittedName>
        <fullName evidence="1">Uncharacterized protein</fullName>
    </submittedName>
</protein>